<dbReference type="PANTHER" id="PTHR22594:SF5">
    <property type="entry name" value="ASPARTATE--TRNA LIGASE, MITOCHONDRIAL"/>
    <property type="match status" value="1"/>
</dbReference>
<dbReference type="CDD" id="cd00777">
    <property type="entry name" value="AspRS_core"/>
    <property type="match status" value="1"/>
</dbReference>
<evidence type="ECO:0000313" key="10">
    <source>
        <dbReference type="Proteomes" id="UP000054172"/>
    </source>
</evidence>
<dbReference type="InterPro" id="IPR002312">
    <property type="entry name" value="Asp/Asn-tRNA-synth_IIb"/>
</dbReference>
<comment type="similarity">
    <text evidence="1 7">Belongs to the class-II aminoacyl-tRNA synthetase family. Type 1 subfamily.</text>
</comment>
<comment type="catalytic activity">
    <reaction evidence="7">
        <text>tRNA(Asp) + L-aspartate + ATP = L-aspartyl-tRNA(Asp) + AMP + diphosphate</text>
        <dbReference type="Rhea" id="RHEA:19649"/>
        <dbReference type="Rhea" id="RHEA-COMP:9660"/>
        <dbReference type="Rhea" id="RHEA-COMP:9678"/>
        <dbReference type="ChEBI" id="CHEBI:29991"/>
        <dbReference type="ChEBI" id="CHEBI:30616"/>
        <dbReference type="ChEBI" id="CHEBI:33019"/>
        <dbReference type="ChEBI" id="CHEBI:78442"/>
        <dbReference type="ChEBI" id="CHEBI:78516"/>
        <dbReference type="ChEBI" id="CHEBI:456215"/>
        <dbReference type="EC" id="6.1.1.12"/>
    </reaction>
</comment>
<dbReference type="Pfam" id="PF00152">
    <property type="entry name" value="tRNA-synt_2"/>
    <property type="match status" value="1"/>
</dbReference>
<proteinExistence type="inferred from homology"/>
<comment type="caution">
    <text evidence="7">Lacks conserved residue(s) required for the propagation of feature annotation.</text>
</comment>
<feature type="region of interest" description="Aspartate" evidence="7">
    <location>
        <begin position="196"/>
        <end position="199"/>
    </location>
</feature>
<dbReference type="GO" id="GO:0006422">
    <property type="term" value="P:aspartyl-tRNA aminoacylation"/>
    <property type="evidence" value="ECO:0007669"/>
    <property type="project" value="UniProtKB-UniRule"/>
</dbReference>
<dbReference type="HAMAP" id="MF_00044">
    <property type="entry name" value="Asp_tRNA_synth_type1"/>
    <property type="match status" value="1"/>
</dbReference>
<dbReference type="InterPro" id="IPR004524">
    <property type="entry name" value="Asp-tRNA-ligase_1"/>
</dbReference>
<keyword evidence="7" id="KW-0963">Cytoplasm</keyword>
<accession>A0A0Q4B8X8</accession>
<dbReference type="Gene3D" id="3.30.930.10">
    <property type="entry name" value="Bira Bifunctional Protein, Domain 2"/>
    <property type="match status" value="1"/>
</dbReference>
<dbReference type="PANTHER" id="PTHR22594">
    <property type="entry name" value="ASPARTYL/LYSYL-TRNA SYNTHETASE"/>
    <property type="match status" value="1"/>
</dbReference>
<dbReference type="NCBIfam" id="TIGR00459">
    <property type="entry name" value="aspS_bact"/>
    <property type="match status" value="1"/>
</dbReference>
<dbReference type="CDD" id="cd04317">
    <property type="entry name" value="EcAspRS_like_N"/>
    <property type="match status" value="1"/>
</dbReference>
<dbReference type="PROSITE" id="PS50862">
    <property type="entry name" value="AA_TRNA_LIGASE_II"/>
    <property type="match status" value="1"/>
</dbReference>
<gene>
    <name evidence="7" type="primary">aspS</name>
    <name evidence="9" type="ORF">AL399_05070</name>
</gene>
<dbReference type="STRING" id="1702214.AL399_05070"/>
<dbReference type="InterPro" id="IPR006195">
    <property type="entry name" value="aa-tRNA-synth_II"/>
</dbReference>
<dbReference type="InterPro" id="IPR029351">
    <property type="entry name" value="GAD_dom"/>
</dbReference>
<dbReference type="NCBIfam" id="NF001750">
    <property type="entry name" value="PRK00476.1"/>
    <property type="match status" value="1"/>
</dbReference>
<dbReference type="Gene3D" id="3.30.1360.30">
    <property type="entry name" value="GAD-like domain"/>
    <property type="match status" value="1"/>
</dbReference>
<evidence type="ECO:0000259" key="8">
    <source>
        <dbReference type="PROSITE" id="PS50862"/>
    </source>
</evidence>
<feature type="domain" description="Aminoacyl-transfer RNA synthetases class-II family profile" evidence="8">
    <location>
        <begin position="137"/>
        <end position="549"/>
    </location>
</feature>
<evidence type="ECO:0000313" key="9">
    <source>
        <dbReference type="EMBL" id="KQM08822.1"/>
    </source>
</evidence>
<evidence type="ECO:0000256" key="7">
    <source>
        <dbReference type="HAMAP-Rule" id="MF_00044"/>
    </source>
</evidence>
<feature type="binding site" evidence="7">
    <location>
        <begin position="528"/>
        <end position="531"/>
    </location>
    <ligand>
        <name>ATP</name>
        <dbReference type="ChEBI" id="CHEBI:30616"/>
    </ligand>
</feature>
<dbReference type="InterPro" id="IPR047089">
    <property type="entry name" value="Asp-tRNA-ligase_1_N"/>
</dbReference>
<organism evidence="9 10">
    <name type="scientific">Candidatus [Bacteroides] periocalifornicus</name>
    <dbReference type="NCBI Taxonomy" id="1702214"/>
    <lineage>
        <taxon>Bacteria</taxon>
        <taxon>Pseudomonadati</taxon>
        <taxon>Bacteroidota</taxon>
    </lineage>
</organism>
<sequence length="586" mass="67004">MYRTCTCGALRLTDVGRQVVLAGWVHHIRRMGALVFLDLRDFYGVTQLVADESQTDLQEILREVNREWVLQATGMVRERSSKNPKLPTGDVEVYLAQIRVLNRSDVPPFTLEDESDGGEELRMRYRYLDIRRAPVRDALRFRHEVGRKVREYLNAQGFTDVETPFLISSTPEGARDFVVPSSRNPGLFYALPQSPQTFKQLLMVGGIDRYYQIVRCFRDEDLRADRQPEFTQIDCEMSFVERRDILEMFEGMMRFIFREVLGVEFSAFPQMPWEEAMAKYGSDKPDLRVEMPIVDLREIRKGLEFPAFDAVEYVGAICVKGGARYSRRQIDELVDYVRQPQVGGTGIVWMKAEEAGLKSSADKYLSPEKLRRIADAAGVGAGDLLLMMGGQLRKTQRVLGLLRLEVARREGWLDPKVFKPLWVVDFPLLEWDEETQRYYAMHHPFTMPHAEDLELFESNPGAMRASAYDMVINGVEVGGGSLRIYDRDIQAQMFRALGFSEEEAEVKFGFLMNAFRYGAPPHGGIAFGFDRLCALMGGSESIRDYIAFPKNNAGRDVMIDSPGQLSEAQLEELGLQLRPKFKPREE</sequence>
<evidence type="ECO:0000256" key="2">
    <source>
        <dbReference type="ARBA" id="ARBA00022598"/>
    </source>
</evidence>
<evidence type="ECO:0000256" key="6">
    <source>
        <dbReference type="ARBA" id="ARBA00023146"/>
    </source>
</evidence>
<name>A0A0Q4B8X8_9BACT</name>
<dbReference type="Gene3D" id="2.40.50.140">
    <property type="entry name" value="Nucleic acid-binding proteins"/>
    <property type="match status" value="1"/>
</dbReference>
<dbReference type="EMBL" id="LIIK01000020">
    <property type="protein sequence ID" value="KQM08822.1"/>
    <property type="molecule type" value="Genomic_DNA"/>
</dbReference>
<dbReference type="InterPro" id="IPR004115">
    <property type="entry name" value="GAD-like_sf"/>
</dbReference>
<dbReference type="InterPro" id="IPR045864">
    <property type="entry name" value="aa-tRNA-synth_II/BPL/LPL"/>
</dbReference>
<dbReference type="SUPFAM" id="SSF55261">
    <property type="entry name" value="GAD domain-like"/>
    <property type="match status" value="1"/>
</dbReference>
<keyword evidence="6 7" id="KW-0030">Aminoacyl-tRNA synthetase</keyword>
<protein>
    <recommendedName>
        <fullName evidence="7">Aspartate--tRNA ligase</fullName>
        <ecNumber evidence="7">6.1.1.12</ecNumber>
    </recommendedName>
    <alternativeName>
        <fullName evidence="7">Aspartyl-tRNA synthetase</fullName>
        <shortName evidence="7">AspRS</shortName>
    </alternativeName>
</protein>
<dbReference type="SUPFAM" id="SSF55681">
    <property type="entry name" value="Class II aaRS and biotin synthetases"/>
    <property type="match status" value="1"/>
</dbReference>
<keyword evidence="3 7" id="KW-0547">Nucleotide-binding</keyword>
<evidence type="ECO:0000256" key="5">
    <source>
        <dbReference type="ARBA" id="ARBA00022917"/>
    </source>
</evidence>
<dbReference type="AlphaFoldDB" id="A0A0Q4B8X8"/>
<feature type="binding site" evidence="7">
    <location>
        <begin position="218"/>
        <end position="220"/>
    </location>
    <ligand>
        <name>ATP</name>
        <dbReference type="ChEBI" id="CHEBI:30616"/>
    </ligand>
</feature>
<dbReference type="PRINTS" id="PR01042">
    <property type="entry name" value="TRNASYNTHASP"/>
</dbReference>
<comment type="function">
    <text evidence="7">Catalyzes the attachment of L-aspartate to tRNA(Asp) in a two-step reaction: L-aspartate is first activated by ATP to form Asp-AMP and then transferred to the acceptor end of tRNA(Asp).</text>
</comment>
<evidence type="ECO:0000256" key="3">
    <source>
        <dbReference type="ARBA" id="ARBA00022741"/>
    </source>
</evidence>
<comment type="subcellular location">
    <subcellularLocation>
        <location evidence="7">Cytoplasm</location>
    </subcellularLocation>
</comment>
<dbReference type="Pfam" id="PF02938">
    <property type="entry name" value="GAD"/>
    <property type="match status" value="1"/>
</dbReference>
<evidence type="ECO:0000256" key="4">
    <source>
        <dbReference type="ARBA" id="ARBA00022840"/>
    </source>
</evidence>
<dbReference type="GO" id="GO:0004815">
    <property type="term" value="F:aspartate-tRNA ligase activity"/>
    <property type="evidence" value="ECO:0007669"/>
    <property type="project" value="UniProtKB-UniRule"/>
</dbReference>
<feature type="binding site" evidence="7">
    <location>
        <position position="227"/>
    </location>
    <ligand>
        <name>ATP</name>
        <dbReference type="ChEBI" id="CHEBI:30616"/>
    </ligand>
</feature>
<dbReference type="GO" id="GO:0003676">
    <property type="term" value="F:nucleic acid binding"/>
    <property type="evidence" value="ECO:0007669"/>
    <property type="project" value="InterPro"/>
</dbReference>
<keyword evidence="10" id="KW-1185">Reference proteome</keyword>
<dbReference type="InterPro" id="IPR047090">
    <property type="entry name" value="AspRS_core"/>
</dbReference>
<feature type="binding site" evidence="7">
    <location>
        <position position="442"/>
    </location>
    <ligand>
        <name>L-aspartate</name>
        <dbReference type="ChEBI" id="CHEBI:29991"/>
    </ligand>
</feature>
<dbReference type="InterPro" id="IPR012340">
    <property type="entry name" value="NA-bd_OB-fold"/>
</dbReference>
<dbReference type="Pfam" id="PF01336">
    <property type="entry name" value="tRNA_anti-codon"/>
    <property type="match status" value="1"/>
</dbReference>
<dbReference type="GO" id="GO:0005524">
    <property type="term" value="F:ATP binding"/>
    <property type="evidence" value="ECO:0007669"/>
    <property type="project" value="UniProtKB-UniRule"/>
</dbReference>
<dbReference type="PATRIC" id="fig|1702214.3.peg.2029"/>
<keyword evidence="5 7" id="KW-0648">Protein biosynthesis</keyword>
<evidence type="ECO:0000256" key="1">
    <source>
        <dbReference type="ARBA" id="ARBA00006303"/>
    </source>
</evidence>
<comment type="subunit">
    <text evidence="7">Homodimer.</text>
</comment>
<feature type="binding site" evidence="7">
    <location>
        <position position="476"/>
    </location>
    <ligand>
        <name>ATP</name>
        <dbReference type="ChEBI" id="CHEBI:30616"/>
    </ligand>
</feature>
<comment type="caution">
    <text evidence="9">The sequence shown here is derived from an EMBL/GenBank/DDBJ whole genome shotgun (WGS) entry which is preliminary data.</text>
</comment>
<dbReference type="InterPro" id="IPR004364">
    <property type="entry name" value="Aa-tRNA-synt_II"/>
</dbReference>
<feature type="binding site" evidence="7">
    <location>
        <position position="483"/>
    </location>
    <ligand>
        <name>L-aspartate</name>
        <dbReference type="ChEBI" id="CHEBI:29991"/>
    </ligand>
</feature>
<dbReference type="GO" id="GO:0005737">
    <property type="term" value="C:cytoplasm"/>
    <property type="evidence" value="ECO:0007669"/>
    <property type="project" value="UniProtKB-SubCell"/>
</dbReference>
<feature type="binding site" evidence="7">
    <location>
        <position position="218"/>
    </location>
    <ligand>
        <name>L-aspartate</name>
        <dbReference type="ChEBI" id="CHEBI:29991"/>
    </ligand>
</feature>
<keyword evidence="2 7" id="KW-0436">Ligase</keyword>
<dbReference type="SUPFAM" id="SSF50249">
    <property type="entry name" value="Nucleic acid-binding proteins"/>
    <property type="match status" value="1"/>
</dbReference>
<keyword evidence="4 7" id="KW-0067">ATP-binding</keyword>
<dbReference type="InterPro" id="IPR004365">
    <property type="entry name" value="NA-bd_OB_tRNA"/>
</dbReference>
<dbReference type="EC" id="6.1.1.12" evidence="7"/>
<reference evidence="9" key="1">
    <citation type="submission" date="2015-08" db="EMBL/GenBank/DDBJ databases">
        <title>Candidatus Bacteriodes Periocalifornicus.</title>
        <authorList>
            <person name="McLean J.S."/>
            <person name="Kelley S."/>
        </authorList>
    </citation>
    <scope>NUCLEOTIDE SEQUENCE [LARGE SCALE GENOMIC DNA]</scope>
    <source>
        <strain evidence="9">12B</strain>
    </source>
</reference>
<dbReference type="Proteomes" id="UP000054172">
    <property type="component" value="Unassembled WGS sequence"/>
</dbReference>
<feature type="binding site" evidence="7">
    <location>
        <position position="172"/>
    </location>
    <ligand>
        <name>L-aspartate</name>
        <dbReference type="ChEBI" id="CHEBI:29991"/>
    </ligand>
</feature>